<dbReference type="CDD" id="cd07821">
    <property type="entry name" value="PYR_PYL_RCAR_like"/>
    <property type="match status" value="1"/>
</dbReference>
<gene>
    <name evidence="2" type="ORF">MWN33_10730</name>
</gene>
<organism evidence="2 3">
    <name type="scientific">Ancylobacter koreensis</name>
    <dbReference type="NCBI Taxonomy" id="266121"/>
    <lineage>
        <taxon>Bacteria</taxon>
        <taxon>Pseudomonadati</taxon>
        <taxon>Pseudomonadota</taxon>
        <taxon>Alphaproteobacteria</taxon>
        <taxon>Hyphomicrobiales</taxon>
        <taxon>Xanthobacteraceae</taxon>
        <taxon>Ancylobacter</taxon>
    </lineage>
</organism>
<keyword evidence="3" id="KW-1185">Reference proteome</keyword>
<dbReference type="Proteomes" id="UP001202867">
    <property type="component" value="Unassembled WGS sequence"/>
</dbReference>
<reference evidence="3" key="2">
    <citation type="submission" date="2023-07" db="EMBL/GenBank/DDBJ databases">
        <title>Ancylobacter moscoviensis sp. nov., facultatively methylotrophic bacteria from activated sludge and the reclassification of Starkeya novella (Starkey 1934) Kelly et al. 2000 as Ancylobacter novellus comb. nov., Starkeya koreensis Im et al. 2006 as Ancylobacter koreensis comb.nov., Angulomicrobium tetraedrale Vasil'eva et al. 1986 as Ancylobacter tetraedralis comb. nov., Angulomicrobium amanitiforme Fritz et al. 2004 as Ancylobacter amanitiformis comb. nov. and Methylorhabdus multivorans Doronina et al. 1996 as Ancylobacter multivorans comb. nov. and emended description of the genus Ancylobacter.</title>
        <authorList>
            <person name="Doronina N."/>
            <person name="Chemodurova A."/>
            <person name="Grouzdev D."/>
            <person name="Koziaeva V."/>
            <person name="Shi W."/>
            <person name="Wu L."/>
            <person name="Kaparullina E."/>
        </authorList>
    </citation>
    <scope>NUCLEOTIDE SEQUENCE [LARGE SCALE GENOMIC DNA]</scope>
    <source>
        <strain evidence="3">Jip08</strain>
    </source>
</reference>
<evidence type="ECO:0000313" key="2">
    <source>
        <dbReference type="EMBL" id="MCK0208506.1"/>
    </source>
</evidence>
<feature type="chain" id="PRO_5046309623" evidence="1">
    <location>
        <begin position="24"/>
        <end position="179"/>
    </location>
</feature>
<name>A0ABT0DMJ6_9HYPH</name>
<dbReference type="SUPFAM" id="SSF55961">
    <property type="entry name" value="Bet v1-like"/>
    <property type="match status" value="1"/>
</dbReference>
<evidence type="ECO:0000256" key="1">
    <source>
        <dbReference type="SAM" id="SignalP"/>
    </source>
</evidence>
<evidence type="ECO:0000313" key="3">
    <source>
        <dbReference type="Proteomes" id="UP001202867"/>
    </source>
</evidence>
<dbReference type="InterPro" id="IPR023393">
    <property type="entry name" value="START-like_dom_sf"/>
</dbReference>
<keyword evidence="1" id="KW-0732">Signal</keyword>
<dbReference type="PANTHER" id="PTHR39332">
    <property type="entry name" value="BLL4707 PROTEIN"/>
    <property type="match status" value="1"/>
</dbReference>
<protein>
    <submittedName>
        <fullName evidence="2">SRPBCC family protein</fullName>
    </submittedName>
</protein>
<dbReference type="PANTHER" id="PTHR39332:SF7">
    <property type="entry name" value="SRPBCC FAMILY PROTEIN"/>
    <property type="match status" value="1"/>
</dbReference>
<reference evidence="2 3" key="1">
    <citation type="submission" date="2022-04" db="EMBL/GenBank/DDBJ databases">
        <authorList>
            <person name="Grouzdev D.S."/>
            <person name="Pantiukh K.S."/>
            <person name="Krutkina M.S."/>
        </authorList>
    </citation>
    <scope>NUCLEOTIDE SEQUENCE [LARGE SCALE GENOMIC DNA]</scope>
    <source>
        <strain evidence="2 3">Jip08</strain>
    </source>
</reference>
<proteinExistence type="predicted"/>
<dbReference type="RefSeq" id="WP_247200495.1">
    <property type="nucleotide sequence ID" value="NZ_JALKCG010000003.1"/>
</dbReference>
<dbReference type="InterPro" id="IPR019587">
    <property type="entry name" value="Polyketide_cyclase/dehydratase"/>
</dbReference>
<sequence length="179" mass="18853">MLRRLLIASGLLLASLLSCLLPAAAHGPTPQRADETIVIEAPADQVWKLVSAFGSIGDWHPLVKKVAVTGGDAAGGERTLTLAKGDVTEGLDEVDPGARRISYRLLKENVEAIPVSFYTATIEVKPTGAGSEVTWSARFYRADTTNEPPEELNDAAAIAAMTDFIKQGLAGLKAKAAGK</sequence>
<accession>A0ABT0DMJ6</accession>
<feature type="signal peptide" evidence="1">
    <location>
        <begin position="1"/>
        <end position="23"/>
    </location>
</feature>
<comment type="caution">
    <text evidence="2">The sequence shown here is derived from an EMBL/GenBank/DDBJ whole genome shotgun (WGS) entry which is preliminary data.</text>
</comment>
<dbReference type="PROSITE" id="PS51257">
    <property type="entry name" value="PROKAR_LIPOPROTEIN"/>
    <property type="match status" value="1"/>
</dbReference>
<dbReference type="Gene3D" id="3.30.530.20">
    <property type="match status" value="1"/>
</dbReference>
<dbReference type="Pfam" id="PF10604">
    <property type="entry name" value="Polyketide_cyc2"/>
    <property type="match status" value="1"/>
</dbReference>
<dbReference type="EMBL" id="JALKCG010000003">
    <property type="protein sequence ID" value="MCK0208506.1"/>
    <property type="molecule type" value="Genomic_DNA"/>
</dbReference>